<evidence type="ECO:0000256" key="3">
    <source>
        <dbReference type="ARBA" id="ARBA00011245"/>
    </source>
</evidence>
<dbReference type="RefSeq" id="WP_263125604.1">
    <property type="nucleotide sequence ID" value="NZ_CP106753.1"/>
</dbReference>
<dbReference type="Proteomes" id="UP001061302">
    <property type="component" value="Chromosome"/>
</dbReference>
<comment type="subcellular location">
    <subcellularLocation>
        <location evidence="1">Cell outer membrane</location>
        <topology evidence="1">Lipid-anchor</topology>
    </subcellularLocation>
</comment>
<dbReference type="CDD" id="cd16326">
    <property type="entry name" value="LolB"/>
    <property type="match status" value="1"/>
</dbReference>
<dbReference type="InterPro" id="IPR029046">
    <property type="entry name" value="LolA/LolB/LppX"/>
</dbReference>
<evidence type="ECO:0000256" key="10">
    <source>
        <dbReference type="ARBA" id="ARBA00023186"/>
    </source>
</evidence>
<keyword evidence="5" id="KW-0813">Transport</keyword>
<comment type="similarity">
    <text evidence="2">Belongs to the LolB family.</text>
</comment>
<keyword evidence="15" id="KW-1185">Reference proteome</keyword>
<organism evidence="14 15">
    <name type="scientific">Chitiniphilus purpureus</name>
    <dbReference type="NCBI Taxonomy" id="2981137"/>
    <lineage>
        <taxon>Bacteria</taxon>
        <taxon>Pseudomonadati</taxon>
        <taxon>Pseudomonadota</taxon>
        <taxon>Betaproteobacteria</taxon>
        <taxon>Neisseriales</taxon>
        <taxon>Chitinibacteraceae</taxon>
        <taxon>Chitiniphilus</taxon>
    </lineage>
</organism>
<feature type="signal peptide" evidence="13">
    <location>
        <begin position="1"/>
        <end position="27"/>
    </location>
</feature>
<dbReference type="PROSITE" id="PS51257">
    <property type="entry name" value="PROKAR_LIPOPROTEIN"/>
    <property type="match status" value="1"/>
</dbReference>
<keyword evidence="9" id="KW-0564">Palmitate</keyword>
<evidence type="ECO:0000256" key="11">
    <source>
        <dbReference type="ARBA" id="ARBA00023237"/>
    </source>
</evidence>
<keyword evidence="8" id="KW-0472">Membrane</keyword>
<dbReference type="Gene3D" id="2.50.20.10">
    <property type="entry name" value="Lipoprotein localisation LolA/LolB/LppX"/>
    <property type="match status" value="1"/>
</dbReference>
<dbReference type="SUPFAM" id="SSF89392">
    <property type="entry name" value="Prokaryotic lipoproteins and lipoprotein localization factors"/>
    <property type="match status" value="1"/>
</dbReference>
<evidence type="ECO:0000256" key="6">
    <source>
        <dbReference type="ARBA" id="ARBA00022729"/>
    </source>
</evidence>
<protein>
    <recommendedName>
        <fullName evidence="4">Outer-membrane lipoprotein LolB</fullName>
    </recommendedName>
</protein>
<gene>
    <name evidence="14" type="primary">lolB</name>
    <name evidence="14" type="ORF">N8I74_03855</name>
</gene>
<keyword evidence="6 13" id="KW-0732">Signal</keyword>
<dbReference type="EMBL" id="CP106753">
    <property type="protein sequence ID" value="UXY16163.1"/>
    <property type="molecule type" value="Genomic_DNA"/>
</dbReference>
<evidence type="ECO:0000256" key="2">
    <source>
        <dbReference type="ARBA" id="ARBA00009696"/>
    </source>
</evidence>
<evidence type="ECO:0000256" key="4">
    <source>
        <dbReference type="ARBA" id="ARBA00016202"/>
    </source>
</evidence>
<evidence type="ECO:0000256" key="13">
    <source>
        <dbReference type="SAM" id="SignalP"/>
    </source>
</evidence>
<keyword evidence="12 14" id="KW-0449">Lipoprotein</keyword>
<keyword evidence="11" id="KW-0998">Cell outer membrane</keyword>
<dbReference type="InterPro" id="IPR004565">
    <property type="entry name" value="OM_lipoprot_LolB"/>
</dbReference>
<evidence type="ECO:0000256" key="1">
    <source>
        <dbReference type="ARBA" id="ARBA00004459"/>
    </source>
</evidence>
<comment type="subunit">
    <text evidence="3">Monomer.</text>
</comment>
<sequence>MTVTTRLKPRLTALAALLLAGCTTVPAPSPLAARVDFAADGRLAARGELAGRSVNENVHFRWRRSGEQVTVELGSPLGDTQARLQVTPAEATLRLADGRSASAPDADALLAELTGLTLPVAQLRWWIEGASAPQPAATELPGETPGSRRLEQAGWQVSLYDAAPYPRRLVLKRDDFEVRIAVTAWP</sequence>
<feature type="chain" id="PRO_5045228990" description="Outer-membrane lipoprotein LolB" evidence="13">
    <location>
        <begin position="28"/>
        <end position="186"/>
    </location>
</feature>
<keyword evidence="10" id="KW-0143">Chaperone</keyword>
<evidence type="ECO:0000313" key="14">
    <source>
        <dbReference type="EMBL" id="UXY16163.1"/>
    </source>
</evidence>
<evidence type="ECO:0000256" key="12">
    <source>
        <dbReference type="ARBA" id="ARBA00023288"/>
    </source>
</evidence>
<evidence type="ECO:0000313" key="15">
    <source>
        <dbReference type="Proteomes" id="UP001061302"/>
    </source>
</evidence>
<dbReference type="NCBIfam" id="TIGR00548">
    <property type="entry name" value="lolB"/>
    <property type="match status" value="1"/>
</dbReference>
<reference evidence="14" key="1">
    <citation type="submission" date="2022-10" db="EMBL/GenBank/DDBJ databases">
        <title>Chitiniphilus purpureus sp. nov., a novel chitin-degrading bacterium isolated from crawfish pond sediment.</title>
        <authorList>
            <person name="Li K."/>
        </authorList>
    </citation>
    <scope>NUCLEOTIDE SEQUENCE</scope>
    <source>
        <strain evidence="14">CD1</strain>
    </source>
</reference>
<proteinExistence type="inferred from homology"/>
<keyword evidence="7" id="KW-0653">Protein transport</keyword>
<name>A0ABY6DR20_9NEIS</name>
<evidence type="ECO:0000256" key="9">
    <source>
        <dbReference type="ARBA" id="ARBA00023139"/>
    </source>
</evidence>
<accession>A0ABY6DR20</accession>
<evidence type="ECO:0000256" key="7">
    <source>
        <dbReference type="ARBA" id="ARBA00022927"/>
    </source>
</evidence>
<evidence type="ECO:0000256" key="5">
    <source>
        <dbReference type="ARBA" id="ARBA00022448"/>
    </source>
</evidence>
<evidence type="ECO:0000256" key="8">
    <source>
        <dbReference type="ARBA" id="ARBA00023136"/>
    </source>
</evidence>
<dbReference type="Pfam" id="PF03550">
    <property type="entry name" value="LolB"/>
    <property type="match status" value="1"/>
</dbReference>